<evidence type="ECO:0000256" key="1">
    <source>
        <dbReference type="SAM" id="Coils"/>
    </source>
</evidence>
<dbReference type="Proteomes" id="UP001162734">
    <property type="component" value="Chromosome"/>
</dbReference>
<evidence type="ECO:0008006" key="6">
    <source>
        <dbReference type="Google" id="ProtNLM"/>
    </source>
</evidence>
<organism evidence="4 5">
    <name type="scientific">Anaeromyxobacter paludicola</name>
    <dbReference type="NCBI Taxonomy" id="2918171"/>
    <lineage>
        <taxon>Bacteria</taxon>
        <taxon>Pseudomonadati</taxon>
        <taxon>Myxococcota</taxon>
        <taxon>Myxococcia</taxon>
        <taxon>Myxococcales</taxon>
        <taxon>Cystobacterineae</taxon>
        <taxon>Anaeromyxobacteraceae</taxon>
        <taxon>Anaeromyxobacter</taxon>
    </lineage>
</organism>
<keyword evidence="1" id="KW-0175">Coiled coil</keyword>
<evidence type="ECO:0000256" key="2">
    <source>
        <dbReference type="SAM" id="MobiDB-lite"/>
    </source>
</evidence>
<feature type="coiled-coil region" evidence="1">
    <location>
        <begin position="46"/>
        <end position="73"/>
    </location>
</feature>
<reference evidence="5" key="1">
    <citation type="journal article" date="2022" name="Int. J. Syst. Evol. Microbiol.">
        <title>Anaeromyxobacter oryzae sp. nov., Anaeromyxobacter diazotrophicus sp. nov. and Anaeromyxobacter paludicola sp. nov., isolated from paddy soils.</title>
        <authorList>
            <person name="Itoh H."/>
            <person name="Xu Z."/>
            <person name="Mise K."/>
            <person name="Masuda Y."/>
            <person name="Ushijima N."/>
            <person name="Hayakawa C."/>
            <person name="Shiratori Y."/>
            <person name="Senoo K."/>
        </authorList>
    </citation>
    <scope>NUCLEOTIDE SEQUENCE [LARGE SCALE GENOMIC DNA]</scope>
    <source>
        <strain evidence="5">Red630</strain>
    </source>
</reference>
<keyword evidence="3" id="KW-0812">Transmembrane</keyword>
<feature type="region of interest" description="Disordered" evidence="2">
    <location>
        <begin position="188"/>
        <end position="222"/>
    </location>
</feature>
<dbReference type="EMBL" id="AP025592">
    <property type="protein sequence ID" value="BDG10532.1"/>
    <property type="molecule type" value="Genomic_DNA"/>
</dbReference>
<gene>
    <name evidence="4" type="ORF">AMPC_36450</name>
</gene>
<evidence type="ECO:0000313" key="4">
    <source>
        <dbReference type="EMBL" id="BDG10532.1"/>
    </source>
</evidence>
<proteinExistence type="predicted"/>
<accession>A0ABM7XFC6</accession>
<protein>
    <recommendedName>
        <fullName evidence="6">Fimbrial assembly protein</fullName>
    </recommendedName>
</protein>
<keyword evidence="5" id="KW-1185">Reference proteome</keyword>
<keyword evidence="3" id="KW-1133">Transmembrane helix</keyword>
<keyword evidence="3" id="KW-0472">Membrane</keyword>
<feature type="transmembrane region" description="Helical" evidence="3">
    <location>
        <begin position="21"/>
        <end position="43"/>
    </location>
</feature>
<evidence type="ECO:0000256" key="3">
    <source>
        <dbReference type="SAM" id="Phobius"/>
    </source>
</evidence>
<sequence length="222" mass="23512">MAQESLQFGRVTERAGTDRKVWLFVLPAMAALVLLLVFAGLAISRTSGLETQVRQLTSANQELQKNLDERDQVITKQRADVSVLETPGSGATLLTSPDPKGIASGVALYHPEHHALNAYLFGMTAPPAGQEYRLEAVVGKEGERKPLGKVDPDASGSAFFLSKEVPDGLTGVHVALYPAGQQGAPAEGKPLLTGVLPGVGQTGVADQRVQARTPPAETRRGR</sequence>
<name>A0ABM7XFC6_9BACT</name>
<dbReference type="RefSeq" id="WP_248343041.1">
    <property type="nucleotide sequence ID" value="NZ_AP025592.1"/>
</dbReference>
<evidence type="ECO:0000313" key="5">
    <source>
        <dbReference type="Proteomes" id="UP001162734"/>
    </source>
</evidence>